<dbReference type="AlphaFoldDB" id="A0AAD9N9S0"/>
<keyword evidence="2" id="KW-1185">Reference proteome</keyword>
<dbReference type="EMBL" id="JAODUO010001725">
    <property type="protein sequence ID" value="KAK2159324.1"/>
    <property type="molecule type" value="Genomic_DNA"/>
</dbReference>
<organism evidence="1 2">
    <name type="scientific">Ridgeia piscesae</name>
    <name type="common">Tubeworm</name>
    <dbReference type="NCBI Taxonomy" id="27915"/>
    <lineage>
        <taxon>Eukaryota</taxon>
        <taxon>Metazoa</taxon>
        <taxon>Spiralia</taxon>
        <taxon>Lophotrochozoa</taxon>
        <taxon>Annelida</taxon>
        <taxon>Polychaeta</taxon>
        <taxon>Sedentaria</taxon>
        <taxon>Canalipalpata</taxon>
        <taxon>Sabellida</taxon>
        <taxon>Siboglinidae</taxon>
        <taxon>Ridgeia</taxon>
    </lineage>
</organism>
<name>A0AAD9N9S0_RIDPI</name>
<evidence type="ECO:0000313" key="2">
    <source>
        <dbReference type="Proteomes" id="UP001209878"/>
    </source>
</evidence>
<accession>A0AAD9N9S0</accession>
<gene>
    <name evidence="1" type="ORF">NP493_1727g00000</name>
</gene>
<evidence type="ECO:0000313" key="1">
    <source>
        <dbReference type="EMBL" id="KAK2159324.1"/>
    </source>
</evidence>
<sequence length="125" mass="12780">MVTIRATAGDVPITSGVHVAASSKDFAPTLAVGTRSRGCAGLAVPPVLTESDRASDSGTAITRTASAVIGTCRVAVASTTVGHARSRSSGTTVGRSVCGNRVRASSRHNYRLSKRYVSFISQSTA</sequence>
<protein>
    <submittedName>
        <fullName evidence="1">Uncharacterized protein</fullName>
    </submittedName>
</protein>
<dbReference type="Proteomes" id="UP001209878">
    <property type="component" value="Unassembled WGS sequence"/>
</dbReference>
<proteinExistence type="predicted"/>
<reference evidence="1" key="1">
    <citation type="journal article" date="2023" name="Mol. Biol. Evol.">
        <title>Third-Generation Sequencing Reveals the Adaptive Role of the Epigenome in Three Deep-Sea Polychaetes.</title>
        <authorList>
            <person name="Perez M."/>
            <person name="Aroh O."/>
            <person name="Sun Y."/>
            <person name="Lan Y."/>
            <person name="Juniper S.K."/>
            <person name="Young C.R."/>
            <person name="Angers B."/>
            <person name="Qian P.Y."/>
        </authorList>
    </citation>
    <scope>NUCLEOTIDE SEQUENCE</scope>
    <source>
        <strain evidence="1">R07B-5</strain>
    </source>
</reference>
<comment type="caution">
    <text evidence="1">The sequence shown here is derived from an EMBL/GenBank/DDBJ whole genome shotgun (WGS) entry which is preliminary data.</text>
</comment>